<feature type="transmembrane region" description="Helical" evidence="1">
    <location>
        <begin position="7"/>
        <end position="27"/>
    </location>
</feature>
<keyword evidence="1" id="KW-0812">Transmembrane</keyword>
<feature type="transmembrane region" description="Helical" evidence="1">
    <location>
        <begin position="39"/>
        <end position="60"/>
    </location>
</feature>
<proteinExistence type="predicted"/>
<protein>
    <recommendedName>
        <fullName evidence="4">Integral membrane protein</fullName>
    </recommendedName>
</protein>
<evidence type="ECO:0000313" key="3">
    <source>
        <dbReference type="Proteomes" id="UP001595990"/>
    </source>
</evidence>
<name>A0ABV9BQZ8_9ACTN</name>
<keyword evidence="3" id="KW-1185">Reference proteome</keyword>
<feature type="transmembrane region" description="Helical" evidence="1">
    <location>
        <begin position="67"/>
        <end position="88"/>
    </location>
</feature>
<evidence type="ECO:0000256" key="1">
    <source>
        <dbReference type="SAM" id="Phobius"/>
    </source>
</evidence>
<gene>
    <name evidence="2" type="ORF">ACFPEN_25905</name>
</gene>
<feature type="transmembrane region" description="Helical" evidence="1">
    <location>
        <begin position="100"/>
        <end position="121"/>
    </location>
</feature>
<dbReference type="Proteomes" id="UP001595990">
    <property type="component" value="Unassembled WGS sequence"/>
</dbReference>
<evidence type="ECO:0000313" key="2">
    <source>
        <dbReference type="EMBL" id="MFC4516358.1"/>
    </source>
</evidence>
<comment type="caution">
    <text evidence="2">The sequence shown here is derived from an EMBL/GenBank/DDBJ whole genome shotgun (WGS) entry which is preliminary data.</text>
</comment>
<organism evidence="2 3">
    <name type="scientific">Streptomyces ehimensis</name>
    <dbReference type="NCBI Taxonomy" id="68195"/>
    <lineage>
        <taxon>Bacteria</taxon>
        <taxon>Bacillati</taxon>
        <taxon>Actinomycetota</taxon>
        <taxon>Actinomycetes</taxon>
        <taxon>Kitasatosporales</taxon>
        <taxon>Streptomycetaceae</taxon>
        <taxon>Streptomyces</taxon>
    </lineage>
</organism>
<evidence type="ECO:0008006" key="4">
    <source>
        <dbReference type="Google" id="ProtNLM"/>
    </source>
</evidence>
<keyword evidence="1" id="KW-0472">Membrane</keyword>
<dbReference type="RefSeq" id="WP_417923559.1">
    <property type="nucleotide sequence ID" value="NZ_JBHSFS010000013.1"/>
</dbReference>
<reference evidence="3" key="1">
    <citation type="journal article" date="2019" name="Int. J. Syst. Evol. Microbiol.">
        <title>The Global Catalogue of Microorganisms (GCM) 10K type strain sequencing project: providing services to taxonomists for standard genome sequencing and annotation.</title>
        <authorList>
            <consortium name="The Broad Institute Genomics Platform"/>
            <consortium name="The Broad Institute Genome Sequencing Center for Infectious Disease"/>
            <person name="Wu L."/>
            <person name="Ma J."/>
        </authorList>
    </citation>
    <scope>NUCLEOTIDE SEQUENCE [LARGE SCALE GENOMIC DNA]</scope>
    <source>
        <strain evidence="3">CECT 8064</strain>
    </source>
</reference>
<accession>A0ABV9BQZ8</accession>
<keyword evidence="1" id="KW-1133">Transmembrane helix</keyword>
<dbReference type="EMBL" id="JBHSFS010000013">
    <property type="protein sequence ID" value="MFC4516358.1"/>
    <property type="molecule type" value="Genomic_DNA"/>
</dbReference>
<sequence length="135" mass="14982">MTWATKFFVTFFALVDLVMLVVVTTAAAGTVDLPHDRGILWWLLPLNLLLHLTAASLIGGHRVTREPVAWIAAALTLILISATGTMLSDSWRLPPYLPAWLLWGAVFTLGLFAVTLAWRIWIGQWQMAPAEDEEA</sequence>